<accession>A0A7C9F464</accession>
<name>A0A7C9F464_OPUST</name>
<proteinExistence type="predicted"/>
<organism evidence="1">
    <name type="scientific">Opuntia streptacantha</name>
    <name type="common">Prickly pear cactus</name>
    <name type="synonym">Opuntia cardona</name>
    <dbReference type="NCBI Taxonomy" id="393608"/>
    <lineage>
        <taxon>Eukaryota</taxon>
        <taxon>Viridiplantae</taxon>
        <taxon>Streptophyta</taxon>
        <taxon>Embryophyta</taxon>
        <taxon>Tracheophyta</taxon>
        <taxon>Spermatophyta</taxon>
        <taxon>Magnoliopsida</taxon>
        <taxon>eudicotyledons</taxon>
        <taxon>Gunneridae</taxon>
        <taxon>Pentapetalae</taxon>
        <taxon>Caryophyllales</taxon>
        <taxon>Cactineae</taxon>
        <taxon>Cactaceae</taxon>
        <taxon>Opuntioideae</taxon>
        <taxon>Opuntia</taxon>
    </lineage>
</organism>
<reference evidence="1" key="1">
    <citation type="journal article" date="2013" name="J. Plant Res.">
        <title>Effect of fungi and light on seed germination of three Opuntia species from semiarid lands of central Mexico.</title>
        <authorList>
            <person name="Delgado-Sanchez P."/>
            <person name="Jimenez-Bremont J.F."/>
            <person name="Guerrero-Gonzalez Mde L."/>
            <person name="Flores J."/>
        </authorList>
    </citation>
    <scope>NUCLEOTIDE SEQUENCE</scope>
    <source>
        <tissue evidence="1">Cladode</tissue>
    </source>
</reference>
<reference evidence="1" key="2">
    <citation type="submission" date="2020-07" db="EMBL/GenBank/DDBJ databases">
        <authorList>
            <person name="Vera ALvarez R."/>
            <person name="Arias-Moreno D.M."/>
            <person name="Jimenez-Jacinto V."/>
            <person name="Jimenez-Bremont J.F."/>
            <person name="Swaminathan K."/>
            <person name="Moose S.P."/>
            <person name="Guerrero-Gonzalez M.L."/>
            <person name="Marino-Ramirez L."/>
            <person name="Landsman D."/>
            <person name="Rodriguez-Kessler M."/>
            <person name="Delgado-Sanchez P."/>
        </authorList>
    </citation>
    <scope>NUCLEOTIDE SEQUENCE</scope>
    <source>
        <tissue evidence="1">Cladode</tissue>
    </source>
</reference>
<dbReference type="AlphaFoldDB" id="A0A7C9F464"/>
<dbReference type="EMBL" id="GISG01252661">
    <property type="protein sequence ID" value="MBA4671864.1"/>
    <property type="molecule type" value="Transcribed_RNA"/>
</dbReference>
<sequence length="118" mass="13836">MLEEMYKQKQIQMEGHYSKGAIQMGAFFIKVVQLPQYLICEKKTFQAWFSPINLKLLRGLRWSHLLKYRHQKVMHPTAGIPCQYLASSFLEMCNANSMPKMITSIFMNARIHQIAQIL</sequence>
<evidence type="ECO:0000313" key="1">
    <source>
        <dbReference type="EMBL" id="MBA4671864.1"/>
    </source>
</evidence>
<protein>
    <submittedName>
        <fullName evidence="1">Uncharacterized protein</fullName>
    </submittedName>
</protein>
<dbReference type="EMBL" id="GISG01252662">
    <property type="protein sequence ID" value="MBA4671865.1"/>
    <property type="molecule type" value="Transcribed_RNA"/>
</dbReference>